<dbReference type="EMBL" id="BARV01021586">
    <property type="protein sequence ID" value="GAI25349.1"/>
    <property type="molecule type" value="Genomic_DNA"/>
</dbReference>
<comment type="caution">
    <text evidence="1">The sequence shown here is derived from an EMBL/GenBank/DDBJ whole genome shotgun (WGS) entry which is preliminary data.</text>
</comment>
<feature type="non-terminal residue" evidence="1">
    <location>
        <position position="1"/>
    </location>
</feature>
<dbReference type="AlphaFoldDB" id="X1P361"/>
<organism evidence="1">
    <name type="scientific">marine sediment metagenome</name>
    <dbReference type="NCBI Taxonomy" id="412755"/>
    <lineage>
        <taxon>unclassified sequences</taxon>
        <taxon>metagenomes</taxon>
        <taxon>ecological metagenomes</taxon>
    </lineage>
</organism>
<sequence length="30" mass="3180">GGITSMKGLEEADYAGLRNSVGWEPRSADL</sequence>
<protein>
    <submittedName>
        <fullName evidence="1">Uncharacterized protein</fullName>
    </submittedName>
</protein>
<gene>
    <name evidence="1" type="ORF">S06H3_35738</name>
</gene>
<name>X1P361_9ZZZZ</name>
<accession>X1P361</accession>
<reference evidence="1" key="1">
    <citation type="journal article" date="2014" name="Front. Microbiol.">
        <title>High frequency of phylogenetically diverse reductive dehalogenase-homologous genes in deep subseafloor sedimentary metagenomes.</title>
        <authorList>
            <person name="Kawai M."/>
            <person name="Futagami T."/>
            <person name="Toyoda A."/>
            <person name="Takaki Y."/>
            <person name="Nishi S."/>
            <person name="Hori S."/>
            <person name="Arai W."/>
            <person name="Tsubouchi T."/>
            <person name="Morono Y."/>
            <person name="Uchiyama I."/>
            <person name="Ito T."/>
            <person name="Fujiyama A."/>
            <person name="Inagaki F."/>
            <person name="Takami H."/>
        </authorList>
    </citation>
    <scope>NUCLEOTIDE SEQUENCE</scope>
    <source>
        <strain evidence="1">Expedition CK06-06</strain>
    </source>
</reference>
<proteinExistence type="predicted"/>
<evidence type="ECO:0000313" key="1">
    <source>
        <dbReference type="EMBL" id="GAI25349.1"/>
    </source>
</evidence>